<dbReference type="Gene3D" id="3.30.465.10">
    <property type="match status" value="1"/>
</dbReference>
<dbReference type="GO" id="GO:0016491">
    <property type="term" value="F:oxidoreductase activity"/>
    <property type="evidence" value="ECO:0007669"/>
    <property type="project" value="UniProtKB-KW"/>
</dbReference>
<name>A0A0F9PZ66_9ZZZZ</name>
<dbReference type="GO" id="GO:0051536">
    <property type="term" value="F:iron-sulfur cluster binding"/>
    <property type="evidence" value="ECO:0007669"/>
    <property type="project" value="InterPro"/>
</dbReference>
<dbReference type="InterPro" id="IPR016171">
    <property type="entry name" value="Vanillyl_alc_oxidase_C-sub2"/>
</dbReference>
<gene>
    <name evidence="7" type="ORF">LCGC14_0783030</name>
</gene>
<sequence length="581" mass="65329">MEQQYNKISKILFEGLKEIVGEDFFFEEYEIRWTYAFGGSIFNKNWIPDLILIPQNKKQISKILKLANKNKIPVIPRGNGTSLSSGSLSPYGGIVLDLSQMNQIIAINIENNLVEVEPGVICDELNESLKPYGYFFPPDPGSSSVCTIGGMVACNAGGIQAFKYGVTKNYVLYLEIVLPDGRILNIGSRVLKSVSSYNLKDLFIGSEGTLGIITKIGLRIRPLPKNRKLGIFIFQNVDDLKDAVLEIRRYGIVPNLLEFMDKLILKAVSEYLGDEFLDFPNGYVLLAEIDGNSTREVDETFAIMLDLIVQKNPIFHKIAMNEVERERLILARKSNLPALSRIRPNSCVEDCTIQISDFADVIKKIEDIPKMINAKNLLVAIVCHMEGNLHPTFLFNENNEQDVKDFEKAIEYLYKQIIIPVGGSLTGEHGIGKIKNPYLELEHGTEVVDLMSQIKILFDPNMILNPGIGKGDNRPLKITNQVRSLKNQTDKILEMKCMRCGFCISCPSRINFLLETYSPRGRLSILNGLVYGELELSDLIIKVLHTCTLCGLCQIKCPAGVNTIEIFEKAREIIHRRSEET</sequence>
<dbReference type="SUPFAM" id="SSF56176">
    <property type="entry name" value="FAD-binding/transporter-associated domain-like"/>
    <property type="match status" value="1"/>
</dbReference>
<dbReference type="FunFam" id="1.10.45.10:FF:000001">
    <property type="entry name" value="D-lactate dehydrogenase mitochondrial"/>
    <property type="match status" value="1"/>
</dbReference>
<dbReference type="SUPFAM" id="SSF46548">
    <property type="entry name" value="alpha-helical ferredoxin"/>
    <property type="match status" value="1"/>
</dbReference>
<evidence type="ECO:0000259" key="6">
    <source>
        <dbReference type="PROSITE" id="PS51387"/>
    </source>
</evidence>
<dbReference type="Gene3D" id="1.10.1060.10">
    <property type="entry name" value="Alpha-helical ferredoxin"/>
    <property type="match status" value="1"/>
</dbReference>
<dbReference type="SUPFAM" id="SSF55103">
    <property type="entry name" value="FAD-linked oxidases, C-terminal domain"/>
    <property type="match status" value="1"/>
</dbReference>
<accession>A0A0F9PZ66</accession>
<dbReference type="GO" id="GO:0071949">
    <property type="term" value="F:FAD binding"/>
    <property type="evidence" value="ECO:0007669"/>
    <property type="project" value="InterPro"/>
</dbReference>
<dbReference type="Pfam" id="PF01565">
    <property type="entry name" value="FAD_binding_4"/>
    <property type="match status" value="1"/>
</dbReference>
<keyword evidence="3" id="KW-0274">FAD</keyword>
<protein>
    <recommendedName>
        <fullName evidence="8">FAD-binding PCMH-type domain-containing protein</fullName>
    </recommendedName>
</protein>
<dbReference type="InterPro" id="IPR009051">
    <property type="entry name" value="Helical_ferredxn"/>
</dbReference>
<dbReference type="Pfam" id="PF02913">
    <property type="entry name" value="FAD-oxidase_C"/>
    <property type="match status" value="1"/>
</dbReference>
<dbReference type="InterPro" id="IPR036318">
    <property type="entry name" value="FAD-bd_PCMH-like_sf"/>
</dbReference>
<dbReference type="PANTHER" id="PTHR42934">
    <property type="entry name" value="GLYCOLATE OXIDASE SUBUNIT GLCD"/>
    <property type="match status" value="1"/>
</dbReference>
<evidence type="ECO:0000256" key="1">
    <source>
        <dbReference type="ARBA" id="ARBA00001974"/>
    </source>
</evidence>
<dbReference type="PROSITE" id="PS51379">
    <property type="entry name" value="4FE4S_FER_2"/>
    <property type="match status" value="1"/>
</dbReference>
<dbReference type="InterPro" id="IPR016164">
    <property type="entry name" value="FAD-linked_Oxase-like_C"/>
</dbReference>
<evidence type="ECO:0000256" key="4">
    <source>
        <dbReference type="ARBA" id="ARBA00023002"/>
    </source>
</evidence>
<comment type="cofactor">
    <cofactor evidence="1">
        <name>FAD</name>
        <dbReference type="ChEBI" id="CHEBI:57692"/>
    </cofactor>
</comment>
<proteinExistence type="predicted"/>
<dbReference type="InterPro" id="IPR016166">
    <property type="entry name" value="FAD-bd_PCMH"/>
</dbReference>
<reference evidence="7" key="1">
    <citation type="journal article" date="2015" name="Nature">
        <title>Complex archaea that bridge the gap between prokaryotes and eukaryotes.</title>
        <authorList>
            <person name="Spang A."/>
            <person name="Saw J.H."/>
            <person name="Jorgensen S.L."/>
            <person name="Zaremba-Niedzwiedzka K."/>
            <person name="Martijn J."/>
            <person name="Lind A.E."/>
            <person name="van Eijk R."/>
            <person name="Schleper C."/>
            <person name="Guy L."/>
            <person name="Ettema T.J."/>
        </authorList>
    </citation>
    <scope>NUCLEOTIDE SEQUENCE</scope>
</reference>
<dbReference type="InterPro" id="IPR006094">
    <property type="entry name" value="Oxid_FAD_bind_N"/>
</dbReference>
<evidence type="ECO:0008006" key="8">
    <source>
        <dbReference type="Google" id="ProtNLM"/>
    </source>
</evidence>
<feature type="domain" description="4Fe-4S ferredoxin-type" evidence="5">
    <location>
        <begin position="537"/>
        <end position="567"/>
    </location>
</feature>
<dbReference type="InterPro" id="IPR016169">
    <property type="entry name" value="FAD-bd_PCMH_sub2"/>
</dbReference>
<evidence type="ECO:0000313" key="7">
    <source>
        <dbReference type="EMBL" id="KKN35504.1"/>
    </source>
</evidence>
<evidence type="ECO:0000259" key="5">
    <source>
        <dbReference type="PROSITE" id="PS51379"/>
    </source>
</evidence>
<evidence type="ECO:0000256" key="3">
    <source>
        <dbReference type="ARBA" id="ARBA00022827"/>
    </source>
</evidence>
<dbReference type="Pfam" id="PF13183">
    <property type="entry name" value="Fer4_8"/>
    <property type="match status" value="1"/>
</dbReference>
<dbReference type="PANTHER" id="PTHR42934:SF2">
    <property type="entry name" value="GLYCOLATE OXIDASE SUBUNIT GLCD"/>
    <property type="match status" value="1"/>
</dbReference>
<organism evidence="7">
    <name type="scientific">marine sediment metagenome</name>
    <dbReference type="NCBI Taxonomy" id="412755"/>
    <lineage>
        <taxon>unclassified sequences</taxon>
        <taxon>metagenomes</taxon>
        <taxon>ecological metagenomes</taxon>
    </lineage>
</organism>
<feature type="domain" description="FAD-binding PCMH-type" evidence="6">
    <location>
        <begin position="44"/>
        <end position="223"/>
    </location>
</feature>
<dbReference type="EMBL" id="LAZR01002034">
    <property type="protein sequence ID" value="KKN35504.1"/>
    <property type="molecule type" value="Genomic_DNA"/>
</dbReference>
<evidence type="ECO:0000256" key="2">
    <source>
        <dbReference type="ARBA" id="ARBA00022630"/>
    </source>
</evidence>
<dbReference type="PROSITE" id="PS51387">
    <property type="entry name" value="FAD_PCMH"/>
    <property type="match status" value="1"/>
</dbReference>
<keyword evidence="2" id="KW-0285">Flavoprotein</keyword>
<keyword evidence="4" id="KW-0560">Oxidoreductase</keyword>
<dbReference type="InterPro" id="IPR017900">
    <property type="entry name" value="4Fe4S_Fe_S_CS"/>
</dbReference>
<dbReference type="InterPro" id="IPR004113">
    <property type="entry name" value="FAD-bd_oxidored_4_C"/>
</dbReference>
<dbReference type="PROSITE" id="PS00198">
    <property type="entry name" value="4FE4S_FER_1"/>
    <property type="match status" value="1"/>
</dbReference>
<dbReference type="InterPro" id="IPR051914">
    <property type="entry name" value="FAD-linked_OxidoTrans_Type4"/>
</dbReference>
<comment type="caution">
    <text evidence="7">The sequence shown here is derived from an EMBL/GenBank/DDBJ whole genome shotgun (WGS) entry which is preliminary data.</text>
</comment>
<dbReference type="InterPro" id="IPR017896">
    <property type="entry name" value="4Fe4S_Fe-S-bd"/>
</dbReference>
<dbReference type="Gene3D" id="1.10.45.10">
    <property type="entry name" value="Vanillyl-alcohol Oxidase, Chain A, domain 4"/>
    <property type="match status" value="1"/>
</dbReference>
<dbReference type="AlphaFoldDB" id="A0A0F9PZ66"/>
<dbReference type="Gene3D" id="3.30.70.2740">
    <property type="match status" value="1"/>
</dbReference>